<sequence length="238" mass="27711">MAAIQDRISEVRDYLLVRLTDIHEIQAHPDNLSVMQAVLYSSFIDALGATRYGSNVDTRERFTRVIIEHGNWLEAEKICPMHLHRFLDISPGLPKLKQHLASLLDDWRNNQDGMIFLDLAPTKDEIAELWPDNGEKKHYKKTLSHFTYANLLYGMRNGLLHQQYAAKGLSPFPKEQENVHYIFWNKREYDGHLELIYPTQFLANLCDTLLDSVMNDFEAKNEKPWDIGHFPNYLIDGL</sequence>
<dbReference type="EMBL" id="WEKT01000036">
    <property type="protein sequence ID" value="MZI94746.1"/>
    <property type="molecule type" value="Genomic_DNA"/>
</dbReference>
<evidence type="ECO:0000313" key="2">
    <source>
        <dbReference type="Proteomes" id="UP000462621"/>
    </source>
</evidence>
<dbReference type="RefSeq" id="WP_161157227.1">
    <property type="nucleotide sequence ID" value="NZ_WEKT01000036.1"/>
</dbReference>
<gene>
    <name evidence="1" type="ORF">F9817_16320</name>
</gene>
<protein>
    <submittedName>
        <fullName evidence="1">Uncharacterized protein</fullName>
    </submittedName>
</protein>
<keyword evidence="2" id="KW-1185">Reference proteome</keyword>
<name>A0A7X4RV98_9VIBR</name>
<evidence type="ECO:0000313" key="1">
    <source>
        <dbReference type="EMBL" id="MZI94746.1"/>
    </source>
</evidence>
<comment type="caution">
    <text evidence="1">The sequence shown here is derived from an EMBL/GenBank/DDBJ whole genome shotgun (WGS) entry which is preliminary data.</text>
</comment>
<reference evidence="1 2" key="1">
    <citation type="submission" date="2019-10" db="EMBL/GenBank/DDBJ databases">
        <title>Vibrio sp. nov. isolated from a shrimp pond.</title>
        <authorList>
            <person name="Gomez-Gil B."/>
            <person name="Enciso-Ibarra J."/>
            <person name="Enciso-Ibarra K."/>
            <person name="Bolan-Mejia C."/>
        </authorList>
    </citation>
    <scope>NUCLEOTIDE SEQUENCE [LARGE SCALE GENOMIC DNA]</scope>
    <source>
        <strain evidence="1 2">CAIM 722</strain>
    </source>
</reference>
<dbReference type="AlphaFoldDB" id="A0A7X4RV98"/>
<dbReference type="Proteomes" id="UP000462621">
    <property type="component" value="Unassembled WGS sequence"/>
</dbReference>
<accession>A0A7X4RV98</accession>
<proteinExistence type="predicted"/>
<organism evidence="1 2">
    <name type="scientific">Vibrio eleionomae</name>
    <dbReference type="NCBI Taxonomy" id="2653505"/>
    <lineage>
        <taxon>Bacteria</taxon>
        <taxon>Pseudomonadati</taxon>
        <taxon>Pseudomonadota</taxon>
        <taxon>Gammaproteobacteria</taxon>
        <taxon>Vibrionales</taxon>
        <taxon>Vibrionaceae</taxon>
        <taxon>Vibrio</taxon>
    </lineage>
</organism>